<protein>
    <submittedName>
        <fullName evidence="2">Uncharacterized protein</fullName>
    </submittedName>
</protein>
<dbReference type="WBParaSite" id="ALUE_0001458201-mRNA-1">
    <property type="protein sequence ID" value="ALUE_0001458201-mRNA-1"/>
    <property type="gene ID" value="ALUE_0001458201"/>
</dbReference>
<reference evidence="2" key="1">
    <citation type="submission" date="2017-02" db="UniProtKB">
        <authorList>
            <consortium name="WormBaseParasite"/>
        </authorList>
    </citation>
    <scope>IDENTIFICATION</scope>
</reference>
<organism evidence="1 2">
    <name type="scientific">Ascaris lumbricoides</name>
    <name type="common">Giant roundworm</name>
    <dbReference type="NCBI Taxonomy" id="6252"/>
    <lineage>
        <taxon>Eukaryota</taxon>
        <taxon>Metazoa</taxon>
        <taxon>Ecdysozoa</taxon>
        <taxon>Nematoda</taxon>
        <taxon>Chromadorea</taxon>
        <taxon>Rhabditida</taxon>
        <taxon>Spirurina</taxon>
        <taxon>Ascaridomorpha</taxon>
        <taxon>Ascaridoidea</taxon>
        <taxon>Ascarididae</taxon>
        <taxon>Ascaris</taxon>
    </lineage>
</organism>
<dbReference type="AlphaFoldDB" id="A0A0M3IAH7"/>
<proteinExistence type="predicted"/>
<evidence type="ECO:0000313" key="2">
    <source>
        <dbReference type="WBParaSite" id="ALUE_0001458201-mRNA-1"/>
    </source>
</evidence>
<evidence type="ECO:0000313" key="1">
    <source>
        <dbReference type="Proteomes" id="UP000036681"/>
    </source>
</evidence>
<dbReference type="Proteomes" id="UP000036681">
    <property type="component" value="Unplaced"/>
</dbReference>
<name>A0A0M3IAH7_ASCLU</name>
<accession>A0A0M3IAH7</accession>
<keyword evidence="1" id="KW-1185">Reference proteome</keyword>
<sequence>MKVLIANPFVSFLENYQCHSLTQLLNTSDAFYFEILCAEYMVFSQASLTSQRMLLLHFVTAVLISLVLFAGSPSRAVPVAAFERYPLLTIEDIGFHPLELARSKKWTRLEPSIRFIGGSNPYFICDRLELLFADIGH</sequence>